<feature type="domain" description="Metallo-beta-lactamase" evidence="6">
    <location>
        <begin position="47"/>
        <end position="273"/>
    </location>
</feature>
<reference evidence="8" key="1">
    <citation type="journal article" date="2019" name="Int. J. Syst. Evol. Microbiol.">
        <title>The Global Catalogue of Microorganisms (GCM) 10K type strain sequencing project: providing services to taxonomists for standard genome sequencing and annotation.</title>
        <authorList>
            <consortium name="The Broad Institute Genomics Platform"/>
            <consortium name="The Broad Institute Genome Sequencing Center for Infectious Disease"/>
            <person name="Wu L."/>
            <person name="Ma J."/>
        </authorList>
    </citation>
    <scope>NUCLEOTIDE SEQUENCE [LARGE SCALE GENOMIC DNA]</scope>
    <source>
        <strain evidence="8">JCM 17939</strain>
    </source>
</reference>
<keyword evidence="8" id="KW-1185">Reference proteome</keyword>
<keyword evidence="5" id="KW-0862">Zinc</keyword>
<dbReference type="CDD" id="cd07729">
    <property type="entry name" value="AHL_lactonase_MBL-fold"/>
    <property type="match status" value="1"/>
</dbReference>
<dbReference type="EMBL" id="BAABHK010000001">
    <property type="protein sequence ID" value="GAA4619594.1"/>
    <property type="molecule type" value="Genomic_DNA"/>
</dbReference>
<evidence type="ECO:0000256" key="3">
    <source>
        <dbReference type="ARBA" id="ARBA00022723"/>
    </source>
</evidence>
<organism evidence="7 8">
    <name type="scientific">Actinoallomurus vinaceus</name>
    <dbReference type="NCBI Taxonomy" id="1080074"/>
    <lineage>
        <taxon>Bacteria</taxon>
        <taxon>Bacillati</taxon>
        <taxon>Actinomycetota</taxon>
        <taxon>Actinomycetes</taxon>
        <taxon>Streptosporangiales</taxon>
        <taxon>Thermomonosporaceae</taxon>
        <taxon>Actinoallomurus</taxon>
    </lineage>
</organism>
<sequence>MSGSDPISAVSVISTGTVAIRPEHVGPTRKNTYVWLFSSRRWTAPRPINVYVIEHREGLVLFDTGQDRASVTDPHYFPGGFNGRVYSRLAKFDIGPEDTLAAGLRGLGHRIEDVHTSVISHLHQDHIGGLPHLGRSEIVVSRPEWESLHKPLPEARGLMPGHIDLPGLRWKLVDMEGLGEPTLAPFTRGHDLFGDGSLMLLPTPGHTPGSLSMLVRRPGHAPLLMVGDLTYDDRLLMDGKLPGVGNKRDMRTATGMVNELRSRFPGLVVLPAHDPAAGDRLAAALAEETPGTGLSGAATV</sequence>
<dbReference type="PANTHER" id="PTHR42978">
    <property type="entry name" value="QUORUM-QUENCHING LACTONASE YTNP-RELATED-RELATED"/>
    <property type="match status" value="1"/>
</dbReference>
<evidence type="ECO:0000259" key="6">
    <source>
        <dbReference type="SMART" id="SM00849"/>
    </source>
</evidence>
<dbReference type="InterPro" id="IPR051013">
    <property type="entry name" value="MBL_superfamily_lactonases"/>
</dbReference>
<evidence type="ECO:0000256" key="2">
    <source>
        <dbReference type="ARBA" id="ARBA00007749"/>
    </source>
</evidence>
<comment type="cofactor">
    <cofactor evidence="1">
        <name>Zn(2+)</name>
        <dbReference type="ChEBI" id="CHEBI:29105"/>
    </cofactor>
</comment>
<comment type="caution">
    <text evidence="7">The sequence shown here is derived from an EMBL/GenBank/DDBJ whole genome shotgun (WGS) entry which is preliminary data.</text>
</comment>
<evidence type="ECO:0000256" key="5">
    <source>
        <dbReference type="ARBA" id="ARBA00022833"/>
    </source>
</evidence>
<dbReference type="SMART" id="SM00849">
    <property type="entry name" value="Lactamase_B"/>
    <property type="match status" value="1"/>
</dbReference>
<dbReference type="Gene3D" id="3.60.15.10">
    <property type="entry name" value="Ribonuclease Z/Hydroxyacylglutathione hydrolase-like"/>
    <property type="match status" value="1"/>
</dbReference>
<protein>
    <submittedName>
        <fullName evidence="7">N-acyl homoserine lactonase QqlR</fullName>
    </submittedName>
</protein>
<keyword evidence="4" id="KW-0378">Hydrolase</keyword>
<gene>
    <name evidence="7" type="primary">qqlR</name>
    <name evidence="7" type="ORF">GCM10023196_000200</name>
</gene>
<evidence type="ECO:0000256" key="4">
    <source>
        <dbReference type="ARBA" id="ARBA00022801"/>
    </source>
</evidence>
<proteinExistence type="inferred from homology"/>
<evidence type="ECO:0000313" key="8">
    <source>
        <dbReference type="Proteomes" id="UP001501442"/>
    </source>
</evidence>
<accession>A0ABP8U1J3</accession>
<dbReference type="SUPFAM" id="SSF56281">
    <property type="entry name" value="Metallo-hydrolase/oxidoreductase"/>
    <property type="match status" value="1"/>
</dbReference>
<dbReference type="InterPro" id="IPR001279">
    <property type="entry name" value="Metallo-B-lactamas"/>
</dbReference>
<name>A0ABP8U1J3_9ACTN</name>
<evidence type="ECO:0000256" key="1">
    <source>
        <dbReference type="ARBA" id="ARBA00001947"/>
    </source>
</evidence>
<keyword evidence="3" id="KW-0479">Metal-binding</keyword>
<dbReference type="Pfam" id="PF00753">
    <property type="entry name" value="Lactamase_B"/>
    <property type="match status" value="1"/>
</dbReference>
<comment type="similarity">
    <text evidence="2">Belongs to the metallo-beta-lactamase superfamily.</text>
</comment>
<dbReference type="InterPro" id="IPR036866">
    <property type="entry name" value="RibonucZ/Hydroxyglut_hydro"/>
</dbReference>
<dbReference type="RefSeq" id="WP_345427987.1">
    <property type="nucleotide sequence ID" value="NZ_BAABHK010000001.1"/>
</dbReference>
<dbReference type="PANTHER" id="PTHR42978:SF2">
    <property type="entry name" value="102 KBASES UNSTABLE REGION: FROM 1 TO 119443"/>
    <property type="match status" value="1"/>
</dbReference>
<evidence type="ECO:0000313" key="7">
    <source>
        <dbReference type="EMBL" id="GAA4619594.1"/>
    </source>
</evidence>
<dbReference type="Proteomes" id="UP001501442">
    <property type="component" value="Unassembled WGS sequence"/>
</dbReference>